<accession>A0A5N5U2J5</accession>
<evidence type="ECO:0000313" key="2">
    <source>
        <dbReference type="EMBL" id="KAB7512786.1"/>
    </source>
</evidence>
<sequence>MIERLLWSPAYRESDMVETDGHDVTGSMSPMLRTPVDPDGTVSRTFTVTDSPPPGRYVVTDDLGYTVGTEGDDRPSGTVAYEIGFRVERA</sequence>
<comment type="caution">
    <text evidence="3">The sequence shown here is derived from an EMBL/GenBank/DDBJ whole genome shotgun (WGS) entry which is preliminary data.</text>
</comment>
<evidence type="ECO:0000313" key="4">
    <source>
        <dbReference type="Proteomes" id="UP000326207"/>
    </source>
</evidence>
<keyword evidence="5" id="KW-1185">Reference proteome</keyword>
<organism evidence="3 4">
    <name type="scientific">Halosegnis rubeus</name>
    <dbReference type="NCBI Taxonomy" id="2212850"/>
    <lineage>
        <taxon>Archaea</taxon>
        <taxon>Methanobacteriati</taxon>
        <taxon>Methanobacteriota</taxon>
        <taxon>Stenosarchaea group</taxon>
        <taxon>Halobacteria</taxon>
        <taxon>Halobacteriales</taxon>
        <taxon>Natronomonadaceae</taxon>
        <taxon>Halosegnis</taxon>
    </lineage>
</organism>
<dbReference type="Proteomes" id="UP000326865">
    <property type="component" value="Unassembled WGS sequence"/>
</dbReference>
<evidence type="ECO:0000313" key="5">
    <source>
        <dbReference type="Proteomes" id="UP000326865"/>
    </source>
</evidence>
<name>A0A5N5U992_9EURY</name>
<dbReference type="EMBL" id="QMDY01000008">
    <property type="protein sequence ID" value="KAB7515078.1"/>
    <property type="molecule type" value="Genomic_DNA"/>
</dbReference>
<reference evidence="4 5" key="1">
    <citation type="submission" date="2019-10" db="EMBL/GenBank/DDBJ databases">
        <title>Unraveling microbial dark matter from salterns through culturing: the case of the genus Halosegnis.</title>
        <authorList>
            <person name="Duran-Viseras A."/>
            <person name="Andrei A.-S."/>
            <person name="Vera-Gargallo B."/>
            <person name="Ghai R."/>
            <person name="Sanchez-Porro C."/>
            <person name="Ventosa A."/>
        </authorList>
    </citation>
    <scope>NUCLEOTIDE SEQUENCE [LARGE SCALE GENOMIC DNA]</scope>
    <source>
        <strain evidence="2 5">F18-79</strain>
        <strain evidence="3 4">F19-13</strain>
    </source>
</reference>
<evidence type="ECO:0000313" key="3">
    <source>
        <dbReference type="EMBL" id="KAB7515078.1"/>
    </source>
</evidence>
<dbReference type="Proteomes" id="UP000326207">
    <property type="component" value="Unassembled WGS sequence"/>
</dbReference>
<dbReference type="EMBL" id="QKKZ01000006">
    <property type="protein sequence ID" value="KAB7512786.1"/>
    <property type="molecule type" value="Genomic_DNA"/>
</dbReference>
<gene>
    <name evidence="2" type="ORF">DM867_11340</name>
    <name evidence="3" type="ORF">DP108_11685</name>
</gene>
<dbReference type="RefSeq" id="WP_152134276.1">
    <property type="nucleotide sequence ID" value="NZ_QKKZ01000006.1"/>
</dbReference>
<proteinExistence type="predicted"/>
<accession>A0A5N5U992</accession>
<evidence type="ECO:0000256" key="1">
    <source>
        <dbReference type="SAM" id="MobiDB-lite"/>
    </source>
</evidence>
<feature type="region of interest" description="Disordered" evidence="1">
    <location>
        <begin position="19"/>
        <end position="73"/>
    </location>
</feature>
<dbReference type="AlphaFoldDB" id="A0A5N5U992"/>
<protein>
    <submittedName>
        <fullName evidence="3">Uncharacterized protein</fullName>
    </submittedName>
</protein>